<dbReference type="EMBL" id="BRLJ01000008">
    <property type="protein sequence ID" value="GKX64090.1"/>
    <property type="molecule type" value="Genomic_DNA"/>
</dbReference>
<feature type="transmembrane region" description="Helical" evidence="5">
    <location>
        <begin position="16"/>
        <end position="37"/>
    </location>
</feature>
<organism evidence="7 8">
    <name type="scientific">Pragia fontium</name>
    <dbReference type="NCBI Taxonomy" id="82985"/>
    <lineage>
        <taxon>Bacteria</taxon>
        <taxon>Pseudomonadati</taxon>
        <taxon>Pseudomonadota</taxon>
        <taxon>Gammaproteobacteria</taxon>
        <taxon>Enterobacterales</taxon>
        <taxon>Budviciaceae</taxon>
        <taxon>Pragia</taxon>
    </lineage>
</organism>
<dbReference type="Gene3D" id="1.20.1420.30">
    <property type="entry name" value="NCX, central ion-binding region"/>
    <property type="match status" value="1"/>
</dbReference>
<reference evidence="7" key="1">
    <citation type="submission" date="2022-06" db="EMBL/GenBank/DDBJ databases">
        <title>Draft genome sequences of Pragia fontium str. JCM24417.</title>
        <authorList>
            <person name="Wakabayashi Y."/>
            <person name="Kojima K."/>
        </authorList>
    </citation>
    <scope>NUCLEOTIDE SEQUENCE</scope>
    <source>
        <strain evidence="7">JCM 24417</strain>
    </source>
</reference>
<keyword evidence="2 5" id="KW-0812">Transmembrane</keyword>
<evidence type="ECO:0000313" key="7">
    <source>
        <dbReference type="EMBL" id="GKX64090.1"/>
    </source>
</evidence>
<dbReference type="InterPro" id="IPR044880">
    <property type="entry name" value="NCX_ion-bd_dom_sf"/>
</dbReference>
<accession>A0ABQ5LKL2</accession>
<evidence type="ECO:0000313" key="8">
    <source>
        <dbReference type="Proteomes" id="UP001059610"/>
    </source>
</evidence>
<gene>
    <name evidence="7" type="ORF">SOASR032_26590</name>
</gene>
<dbReference type="Proteomes" id="UP001059610">
    <property type="component" value="Unassembled WGS sequence"/>
</dbReference>
<dbReference type="Pfam" id="PF01699">
    <property type="entry name" value="Na_Ca_ex"/>
    <property type="match status" value="1"/>
</dbReference>
<dbReference type="InterPro" id="IPR004837">
    <property type="entry name" value="NaCa_Exmemb"/>
</dbReference>
<protein>
    <recommendedName>
        <fullName evidence="6">Sodium/calcium exchanger membrane region domain-containing protein</fullName>
    </recommendedName>
</protein>
<evidence type="ECO:0000256" key="2">
    <source>
        <dbReference type="ARBA" id="ARBA00022692"/>
    </source>
</evidence>
<comment type="caution">
    <text evidence="7">The sequence shown here is derived from an EMBL/GenBank/DDBJ whole genome shotgun (WGS) entry which is preliminary data.</text>
</comment>
<proteinExistence type="predicted"/>
<evidence type="ECO:0000256" key="5">
    <source>
        <dbReference type="SAM" id="Phobius"/>
    </source>
</evidence>
<feature type="domain" description="Sodium/calcium exchanger membrane region" evidence="6">
    <location>
        <begin position="2"/>
        <end position="54"/>
    </location>
</feature>
<comment type="subcellular location">
    <subcellularLocation>
        <location evidence="1">Membrane</location>
        <topology evidence="1">Multi-pass membrane protein</topology>
    </subcellularLocation>
</comment>
<evidence type="ECO:0000256" key="4">
    <source>
        <dbReference type="ARBA" id="ARBA00023136"/>
    </source>
</evidence>
<evidence type="ECO:0000259" key="6">
    <source>
        <dbReference type="Pfam" id="PF01699"/>
    </source>
</evidence>
<keyword evidence="4 5" id="KW-0472">Membrane</keyword>
<evidence type="ECO:0000256" key="3">
    <source>
        <dbReference type="ARBA" id="ARBA00022989"/>
    </source>
</evidence>
<keyword evidence="8" id="KW-1185">Reference proteome</keyword>
<sequence>MDNTTVVTRYLGLSELIISLTIVAMGTSLPVLAAPITDMYKHENDIMLENIIAAAN</sequence>
<keyword evidence="3 5" id="KW-1133">Transmembrane helix</keyword>
<name>A0ABQ5LKL2_9GAMM</name>
<evidence type="ECO:0000256" key="1">
    <source>
        <dbReference type="ARBA" id="ARBA00004141"/>
    </source>
</evidence>